<protein>
    <submittedName>
        <fullName evidence="1">Uncharacterized protein</fullName>
    </submittedName>
</protein>
<keyword evidence="2" id="KW-1185">Reference proteome</keyword>
<dbReference type="Proteomes" id="UP000268320">
    <property type="component" value="Genome"/>
</dbReference>
<evidence type="ECO:0000313" key="1">
    <source>
        <dbReference type="EMBL" id="AYD85470.1"/>
    </source>
</evidence>
<name>A0A386KJE2_9CAUD</name>
<sequence>MATNNREQKYIFVPLKKHSESILKLQRIESMTGDGVPDVIGTNRKGRGFWLEMKFFESWPARATTAPFRNAFEKGQCSFLSSWNDWKYPSFVLLKVDSEKMFYLVHPSIELKRYNIADVQREIIVKGTIHHIIKYLEELS</sequence>
<dbReference type="RefSeq" id="YP_009813007.1">
    <property type="nucleotide sequence ID" value="NC_048073.1"/>
</dbReference>
<evidence type="ECO:0000313" key="2">
    <source>
        <dbReference type="Proteomes" id="UP000268320"/>
    </source>
</evidence>
<reference evidence="1 2" key="1">
    <citation type="submission" date="2018-08" db="EMBL/GenBank/DDBJ databases">
        <title>Characterization and Complete Genome Sequence Analysis of a Lytic Bacteriophage FEC19 infecting Escherichia coli O157:H7.</title>
        <authorList>
            <person name="Fan C."/>
            <person name="Zhao C."/>
            <person name="Tie D."/>
            <person name="Sun Y."/>
        </authorList>
    </citation>
    <scope>NUCLEOTIDE SEQUENCE [LARGE SCALE GENOMIC DNA]</scope>
</reference>
<dbReference type="GeneID" id="55004082"/>
<organism evidence="1 2">
    <name type="scientific">Escherichia phage FEC19</name>
    <dbReference type="NCBI Taxonomy" id="2315486"/>
    <lineage>
        <taxon>Viruses</taxon>
        <taxon>Duplodnaviria</taxon>
        <taxon>Heunggongvirae</taxon>
        <taxon>Uroviricota</taxon>
        <taxon>Caudoviricetes</taxon>
        <taxon>Lindbergviridae</taxon>
        <taxon>Wifcevirus</taxon>
        <taxon>Wifcevirus FEC19</taxon>
    </lineage>
</organism>
<dbReference type="KEGG" id="vg:55004082"/>
<proteinExistence type="predicted"/>
<dbReference type="EMBL" id="MH816966">
    <property type="protein sequence ID" value="AYD85470.1"/>
    <property type="molecule type" value="Genomic_DNA"/>
</dbReference>
<accession>A0A386KJE2</accession>